<reference evidence="1" key="2">
    <citation type="submission" date="2022-01" db="EMBL/GenBank/DDBJ databases">
        <authorList>
            <person name="Yamashiro T."/>
            <person name="Shiraishi A."/>
            <person name="Satake H."/>
            <person name="Nakayama K."/>
        </authorList>
    </citation>
    <scope>NUCLEOTIDE SEQUENCE</scope>
</reference>
<keyword evidence="2" id="KW-1185">Reference proteome</keyword>
<organism evidence="1 2">
    <name type="scientific">Tanacetum coccineum</name>
    <dbReference type="NCBI Taxonomy" id="301880"/>
    <lineage>
        <taxon>Eukaryota</taxon>
        <taxon>Viridiplantae</taxon>
        <taxon>Streptophyta</taxon>
        <taxon>Embryophyta</taxon>
        <taxon>Tracheophyta</taxon>
        <taxon>Spermatophyta</taxon>
        <taxon>Magnoliopsida</taxon>
        <taxon>eudicotyledons</taxon>
        <taxon>Gunneridae</taxon>
        <taxon>Pentapetalae</taxon>
        <taxon>asterids</taxon>
        <taxon>campanulids</taxon>
        <taxon>Asterales</taxon>
        <taxon>Asteraceae</taxon>
        <taxon>Asteroideae</taxon>
        <taxon>Anthemideae</taxon>
        <taxon>Anthemidinae</taxon>
        <taxon>Tanacetum</taxon>
    </lineage>
</organism>
<dbReference type="PANTHER" id="PTHR33067">
    <property type="entry name" value="RNA-DIRECTED DNA POLYMERASE-RELATED"/>
    <property type="match status" value="1"/>
</dbReference>
<dbReference type="EMBL" id="BQNB010012261">
    <property type="protein sequence ID" value="GJT01320.1"/>
    <property type="molecule type" value="Genomic_DNA"/>
</dbReference>
<protein>
    <submittedName>
        <fullName evidence="1">Retrovirus-related pol polyprotein from transposon TNT 1-94</fullName>
    </submittedName>
</protein>
<comment type="caution">
    <text evidence="1">The sequence shown here is derived from an EMBL/GenBank/DDBJ whole genome shotgun (WGS) entry which is preliminary data.</text>
</comment>
<accession>A0ABQ5AFA6</accession>
<dbReference type="Gene3D" id="2.40.70.10">
    <property type="entry name" value="Acid Proteases"/>
    <property type="match status" value="1"/>
</dbReference>
<dbReference type="SUPFAM" id="SSF50630">
    <property type="entry name" value="Acid proteases"/>
    <property type="match status" value="1"/>
</dbReference>
<gene>
    <name evidence="1" type="ORF">Tco_0822489</name>
</gene>
<name>A0ABQ5AFA6_9ASTR</name>
<dbReference type="CDD" id="cd00303">
    <property type="entry name" value="retropepsin_like"/>
    <property type="match status" value="1"/>
</dbReference>
<reference evidence="1" key="1">
    <citation type="journal article" date="2022" name="Int. J. Mol. Sci.">
        <title>Draft Genome of Tanacetum Coccineum: Genomic Comparison of Closely Related Tanacetum-Family Plants.</title>
        <authorList>
            <person name="Yamashiro T."/>
            <person name="Shiraishi A."/>
            <person name="Nakayama K."/>
            <person name="Satake H."/>
        </authorList>
    </citation>
    <scope>NUCLEOTIDE SEQUENCE</scope>
</reference>
<dbReference type="InterPro" id="IPR021109">
    <property type="entry name" value="Peptidase_aspartic_dom_sf"/>
</dbReference>
<proteinExistence type="predicted"/>
<evidence type="ECO:0000313" key="2">
    <source>
        <dbReference type="Proteomes" id="UP001151760"/>
    </source>
</evidence>
<dbReference type="PANTHER" id="PTHR33067:SF35">
    <property type="entry name" value="ASPARTIC PEPTIDASE DDI1-TYPE DOMAIN-CONTAINING PROTEIN"/>
    <property type="match status" value="1"/>
</dbReference>
<sequence>MVKLNAWCSAILQYELPRKEKDPGSFVLPCIIVTTTISNALVDLGASISVMPFFMFKCLGLGDPKPVNMVIEMADRSMKSPKGIVKNVLVKIHKFIFPVDFGILDIVEDNKIPIILGRPMLANAHARIDIFERKNLFGNLLMDEDINDDLGSFIQNNNLLPGYEDPRAAPPSPSKTPFRDWNLDEELQDPNDDFGIGIDDIVTIDALWDSLDPGIMAYNSVIKQELVYTGNNIIGMEKNLHVFIGKQTFLTDFIILENMNEFVEKGLTEVILGFYSLGLEFEVYSSQFQVQIKGSVGVTTWLRRNRRDYGVLVAIAIAKDHGVTKGARHFGAKVHYLRETIEMGDVRIEKVDTDNNLADPFTKALEFPKHSELTNKIGMIPASSLM</sequence>
<dbReference type="Proteomes" id="UP001151760">
    <property type="component" value="Unassembled WGS sequence"/>
</dbReference>
<evidence type="ECO:0000313" key="1">
    <source>
        <dbReference type="EMBL" id="GJT01320.1"/>
    </source>
</evidence>